<reference evidence="1" key="1">
    <citation type="submission" date="2023-06" db="EMBL/GenBank/DDBJ databases">
        <authorList>
            <person name="Jiang Y."/>
            <person name="Liu Q."/>
        </authorList>
    </citation>
    <scope>NUCLEOTIDE SEQUENCE</scope>
    <source>
        <strain evidence="1">CGMCC 1.12090</strain>
    </source>
</reference>
<dbReference type="InterPro" id="IPR052894">
    <property type="entry name" value="AsmA-related"/>
</dbReference>
<dbReference type="PANTHER" id="PTHR30441:SF8">
    <property type="entry name" value="DUF748 DOMAIN-CONTAINING PROTEIN"/>
    <property type="match status" value="1"/>
</dbReference>
<evidence type="ECO:0000313" key="2">
    <source>
        <dbReference type="Proteomes" id="UP001169027"/>
    </source>
</evidence>
<sequence>MTRPLRWITGLVAAAALLLGGGALLLNLLLPTDGELAAEVGARFQKASGIGLTVGSAHWSLRPSPVVVLSNLATEQPAPITARRVVIRPQLAALWGRRIAIESLEIEGAVLPRASVRAFRGRWNAEDVGAPGLLAGAAWTLAEVPLARLRLRDVVWIDRREIALAYDADVQFDPAWRPREADLRRAGVTPPARLRLEREGGQDRWRTLIDIGGGTWNGSTVLQVLDNGRLRLGAELEPRGVDIVALLRSFDRHAAVEGKLGGQTTVDAEGADAGELVRRLHTRTRFTIAPATLNGFDFAKAVRSAGISRGGRTSLDSLSGILDTQAGEDGTVLRYSAVKARSGLLTASGSATVLNRRLDGELAVDVVDGVVGVPLKVGGTLDAPELSLTGGALTGAAVGSAVLPGVGTAIGARIGQQMERLFGGDDKKKEPAKPR</sequence>
<organism evidence="1 2">
    <name type="scientific">Variovorax ginsengisoli</name>
    <dbReference type="NCBI Taxonomy" id="363844"/>
    <lineage>
        <taxon>Bacteria</taxon>
        <taxon>Pseudomonadati</taxon>
        <taxon>Pseudomonadota</taxon>
        <taxon>Betaproteobacteria</taxon>
        <taxon>Burkholderiales</taxon>
        <taxon>Comamonadaceae</taxon>
        <taxon>Variovorax</taxon>
    </lineage>
</organism>
<dbReference type="EMBL" id="JAUKVY010000002">
    <property type="protein sequence ID" value="MDO1531457.1"/>
    <property type="molecule type" value="Genomic_DNA"/>
</dbReference>
<dbReference type="RefSeq" id="WP_301804258.1">
    <property type="nucleotide sequence ID" value="NZ_JAUJZH010000002.1"/>
</dbReference>
<comment type="caution">
    <text evidence="1">The sequence shown here is derived from an EMBL/GenBank/DDBJ whole genome shotgun (WGS) entry which is preliminary data.</text>
</comment>
<accession>A0ABT8S0D9</accession>
<name>A0ABT8S0D9_9BURK</name>
<gene>
    <name evidence="1" type="ORF">Q2T77_04075</name>
</gene>
<evidence type="ECO:0000313" key="1">
    <source>
        <dbReference type="EMBL" id="MDO1531457.1"/>
    </source>
</evidence>
<proteinExistence type="predicted"/>
<keyword evidence="2" id="KW-1185">Reference proteome</keyword>
<protein>
    <recommendedName>
        <fullName evidence="3">AsmA-like C-terminal domain-containing protein</fullName>
    </recommendedName>
</protein>
<evidence type="ECO:0008006" key="3">
    <source>
        <dbReference type="Google" id="ProtNLM"/>
    </source>
</evidence>
<dbReference type="Proteomes" id="UP001169027">
    <property type="component" value="Unassembled WGS sequence"/>
</dbReference>
<dbReference type="PANTHER" id="PTHR30441">
    <property type="entry name" value="DUF748 DOMAIN-CONTAINING PROTEIN"/>
    <property type="match status" value="1"/>
</dbReference>